<dbReference type="InParanoid" id="A0A5N4ACB0"/>
<evidence type="ECO:0000313" key="2">
    <source>
        <dbReference type="EMBL" id="KAB0794929.1"/>
    </source>
</evidence>
<keyword evidence="3" id="KW-1185">Reference proteome</keyword>
<feature type="compositionally biased region" description="Polar residues" evidence="1">
    <location>
        <begin position="94"/>
        <end position="109"/>
    </location>
</feature>
<proteinExistence type="predicted"/>
<feature type="compositionally biased region" description="Basic and acidic residues" evidence="1">
    <location>
        <begin position="262"/>
        <end position="276"/>
    </location>
</feature>
<reference evidence="2 3" key="1">
    <citation type="journal article" date="2018" name="Elife">
        <title>Firefly genomes illuminate parallel origins of bioluminescence in beetles.</title>
        <authorList>
            <person name="Fallon T.R."/>
            <person name="Lower S.E."/>
            <person name="Chang C.H."/>
            <person name="Bessho-Uehara M."/>
            <person name="Martin G.J."/>
            <person name="Bewick A.J."/>
            <person name="Behringer M."/>
            <person name="Debat H.J."/>
            <person name="Wong I."/>
            <person name="Day J.C."/>
            <person name="Suvorov A."/>
            <person name="Silva C.J."/>
            <person name="Stanger-Hall K.F."/>
            <person name="Hall D.W."/>
            <person name="Schmitz R.J."/>
            <person name="Nelson D.R."/>
            <person name="Lewis S.M."/>
            <person name="Shigenobu S."/>
            <person name="Bybee S.M."/>
            <person name="Larracuente A.M."/>
            <person name="Oba Y."/>
            <person name="Weng J.K."/>
        </authorList>
    </citation>
    <scope>NUCLEOTIDE SEQUENCE [LARGE SCALE GENOMIC DNA]</scope>
    <source>
        <strain evidence="2">1611_PpyrPB1</strain>
        <tissue evidence="2">Whole body</tissue>
    </source>
</reference>
<evidence type="ECO:0000256" key="1">
    <source>
        <dbReference type="SAM" id="MobiDB-lite"/>
    </source>
</evidence>
<protein>
    <submittedName>
        <fullName evidence="2">Uncharacterized protein</fullName>
    </submittedName>
</protein>
<evidence type="ECO:0000313" key="3">
    <source>
        <dbReference type="Proteomes" id="UP000327044"/>
    </source>
</evidence>
<accession>A0A5N4ACB0</accession>
<comment type="caution">
    <text evidence="2">The sequence shown here is derived from an EMBL/GenBank/DDBJ whole genome shotgun (WGS) entry which is preliminary data.</text>
</comment>
<organism evidence="2 3">
    <name type="scientific">Photinus pyralis</name>
    <name type="common">Common eastern firefly</name>
    <name type="synonym">Lampyris pyralis</name>
    <dbReference type="NCBI Taxonomy" id="7054"/>
    <lineage>
        <taxon>Eukaryota</taxon>
        <taxon>Metazoa</taxon>
        <taxon>Ecdysozoa</taxon>
        <taxon>Arthropoda</taxon>
        <taxon>Hexapoda</taxon>
        <taxon>Insecta</taxon>
        <taxon>Pterygota</taxon>
        <taxon>Neoptera</taxon>
        <taxon>Endopterygota</taxon>
        <taxon>Coleoptera</taxon>
        <taxon>Polyphaga</taxon>
        <taxon>Elateriformia</taxon>
        <taxon>Elateroidea</taxon>
        <taxon>Lampyridae</taxon>
        <taxon>Lampyrinae</taxon>
        <taxon>Photinus</taxon>
    </lineage>
</organism>
<name>A0A5N4ACB0_PHOPY</name>
<dbReference type="AlphaFoldDB" id="A0A5N4ACB0"/>
<feature type="region of interest" description="Disordered" evidence="1">
    <location>
        <begin position="195"/>
        <end position="226"/>
    </location>
</feature>
<feature type="region of interest" description="Disordered" evidence="1">
    <location>
        <begin position="238"/>
        <end position="288"/>
    </location>
</feature>
<gene>
    <name evidence="2" type="ORF">PPYR_11768</name>
</gene>
<dbReference type="Proteomes" id="UP000327044">
    <property type="component" value="Unassembled WGS sequence"/>
</dbReference>
<sequence length="288" mass="33448">MDGVSKTKSVVEHDVTGVEIRVPHQMRKLAHLWRNQERNRQRLGKIDAIENVIPQSLRKAAINVHTIIDYGLHNGILTQKGSGLSLNYAKHSRPNQLAEQKPSTFSTQPVIKLERPSDENITVRSEDDNGKTKPLPSHRKYAETDEQRPSTSKQPAIKLEDPSHGGGITFCLEKENGKTKPLLSIANRRLIKIEQKRKHKKHGRTDEQKPSTSTQPAIKVERPSDEDLCLEEEYRKTKRLRSKANRPLIKIEQKRNHRKRAERREKERRGGKVEKRNRNKHKRRRFKK</sequence>
<feature type="region of interest" description="Disordered" evidence="1">
    <location>
        <begin position="93"/>
        <end position="163"/>
    </location>
</feature>
<feature type="compositionally biased region" description="Basic residues" evidence="1">
    <location>
        <begin position="277"/>
        <end position="288"/>
    </location>
</feature>
<dbReference type="EMBL" id="VVIM01000008">
    <property type="protein sequence ID" value="KAB0794929.1"/>
    <property type="molecule type" value="Genomic_DNA"/>
</dbReference>